<sequence>MDLSRLHLHTSIACVMSTSSQGAAVQLQVFQDGQTIRYIGLATTTIFLYDFILGLAEDVRMVSSHSLCIPTFVYFTSRVLVVALIPFEVARIALPLDSCLQETIITVAKWLAAIVIPCNCWLFLLRIQAIHKHSRIIITSFIVLWASTLTFPLINAFSYTVVIVRKEDGTCAATARITRLLVAIPFIALVSFDTAVMVAVSMYIVKYNPAQSWKEKVKILMQADHISQIERVLLRSGQIYYTATIGVHASLTVMVLLDSFSAVILAVLAIFGAVFQNIIVCRVFRLLKLAMVQDHDDVSSFTPVVFASNISSLNHPTLTLPDSTLE</sequence>
<protein>
    <recommendedName>
        <fullName evidence="4">G-protein coupled receptors family 1 profile domain-containing protein</fullName>
    </recommendedName>
</protein>
<keyword evidence="1" id="KW-0812">Transmembrane</keyword>
<comment type="caution">
    <text evidence="2">The sequence shown here is derived from an EMBL/GenBank/DDBJ whole genome shotgun (WGS) entry which is preliminary data.</text>
</comment>
<dbReference type="Proteomes" id="UP001385951">
    <property type="component" value="Unassembled WGS sequence"/>
</dbReference>
<feature type="transmembrane region" description="Helical" evidence="1">
    <location>
        <begin position="67"/>
        <end position="87"/>
    </location>
</feature>
<keyword evidence="1" id="KW-0472">Membrane</keyword>
<proteinExistence type="predicted"/>
<evidence type="ECO:0008006" key="4">
    <source>
        <dbReference type="Google" id="ProtNLM"/>
    </source>
</evidence>
<evidence type="ECO:0000313" key="3">
    <source>
        <dbReference type="Proteomes" id="UP001385951"/>
    </source>
</evidence>
<feature type="transmembrane region" description="Helical" evidence="1">
    <location>
        <begin position="38"/>
        <end position="55"/>
    </location>
</feature>
<gene>
    <name evidence="2" type="ORF">QCA50_014893</name>
</gene>
<dbReference type="EMBL" id="JASBNA010000038">
    <property type="protein sequence ID" value="KAK7681931.1"/>
    <property type="molecule type" value="Genomic_DNA"/>
</dbReference>
<reference evidence="2 3" key="1">
    <citation type="submission" date="2022-09" db="EMBL/GenBank/DDBJ databases">
        <authorList>
            <person name="Palmer J.M."/>
        </authorList>
    </citation>
    <scope>NUCLEOTIDE SEQUENCE [LARGE SCALE GENOMIC DNA]</scope>
    <source>
        <strain evidence="2 3">DSM 7382</strain>
    </source>
</reference>
<feature type="transmembrane region" description="Helical" evidence="1">
    <location>
        <begin position="182"/>
        <end position="205"/>
    </location>
</feature>
<evidence type="ECO:0000313" key="2">
    <source>
        <dbReference type="EMBL" id="KAK7681931.1"/>
    </source>
</evidence>
<keyword evidence="1" id="KW-1133">Transmembrane helix</keyword>
<evidence type="ECO:0000256" key="1">
    <source>
        <dbReference type="SAM" id="Phobius"/>
    </source>
</evidence>
<feature type="transmembrane region" description="Helical" evidence="1">
    <location>
        <begin position="137"/>
        <end position="162"/>
    </location>
</feature>
<name>A0AAW0FX30_9APHY</name>
<keyword evidence="3" id="KW-1185">Reference proteome</keyword>
<accession>A0AAW0FX30</accession>
<feature type="transmembrane region" description="Helical" evidence="1">
    <location>
        <begin position="263"/>
        <end position="284"/>
    </location>
</feature>
<organism evidence="2 3">
    <name type="scientific">Cerrena zonata</name>
    <dbReference type="NCBI Taxonomy" id="2478898"/>
    <lineage>
        <taxon>Eukaryota</taxon>
        <taxon>Fungi</taxon>
        <taxon>Dikarya</taxon>
        <taxon>Basidiomycota</taxon>
        <taxon>Agaricomycotina</taxon>
        <taxon>Agaricomycetes</taxon>
        <taxon>Polyporales</taxon>
        <taxon>Cerrenaceae</taxon>
        <taxon>Cerrena</taxon>
    </lineage>
</organism>
<feature type="transmembrane region" description="Helical" evidence="1">
    <location>
        <begin position="107"/>
        <end position="125"/>
    </location>
</feature>
<feature type="transmembrane region" description="Helical" evidence="1">
    <location>
        <begin position="239"/>
        <end position="257"/>
    </location>
</feature>
<dbReference type="AlphaFoldDB" id="A0AAW0FX30"/>